<dbReference type="InterPro" id="IPR036864">
    <property type="entry name" value="Zn2-C6_fun-type_DNA-bd_sf"/>
</dbReference>
<gene>
    <name evidence="4" type="ORF">SAMD00023353_1302500</name>
</gene>
<evidence type="ECO:0000256" key="2">
    <source>
        <dbReference type="ARBA" id="ARBA00023242"/>
    </source>
</evidence>
<dbReference type="GO" id="GO:0000981">
    <property type="term" value="F:DNA-binding transcription factor activity, RNA polymerase II-specific"/>
    <property type="evidence" value="ECO:0007669"/>
    <property type="project" value="InterPro"/>
</dbReference>
<dbReference type="STRING" id="77044.A0A1W2TC34"/>
<dbReference type="CDD" id="cd00067">
    <property type="entry name" value="GAL4"/>
    <property type="match status" value="1"/>
</dbReference>
<reference evidence="4" key="1">
    <citation type="submission" date="2016-03" db="EMBL/GenBank/DDBJ databases">
        <title>Draft genome sequence of Rosellinia necatrix.</title>
        <authorList>
            <person name="Kanematsu S."/>
        </authorList>
    </citation>
    <scope>NUCLEOTIDE SEQUENCE [LARGE SCALE GENOMIC DNA]</scope>
    <source>
        <strain evidence="4">W97</strain>
    </source>
</reference>
<dbReference type="AlphaFoldDB" id="A0A1W2TC34"/>
<dbReference type="OMA" id="ERMSQWL"/>
<protein>
    <submittedName>
        <fullName evidence="4">Putative arginine metabolism regulation protein II</fullName>
    </submittedName>
</protein>
<organism evidence="4">
    <name type="scientific">Rosellinia necatrix</name>
    <name type="common">White root-rot fungus</name>
    <dbReference type="NCBI Taxonomy" id="77044"/>
    <lineage>
        <taxon>Eukaryota</taxon>
        <taxon>Fungi</taxon>
        <taxon>Dikarya</taxon>
        <taxon>Ascomycota</taxon>
        <taxon>Pezizomycotina</taxon>
        <taxon>Sordariomycetes</taxon>
        <taxon>Xylariomycetidae</taxon>
        <taxon>Xylariales</taxon>
        <taxon>Xylariaceae</taxon>
        <taxon>Rosellinia</taxon>
    </lineage>
</organism>
<evidence type="ECO:0000313" key="4">
    <source>
        <dbReference type="EMBL" id="GAP85501.2"/>
    </source>
</evidence>
<keyword evidence="2" id="KW-0539">Nucleus</keyword>
<evidence type="ECO:0000256" key="1">
    <source>
        <dbReference type="ARBA" id="ARBA00004123"/>
    </source>
</evidence>
<evidence type="ECO:0000259" key="3">
    <source>
        <dbReference type="PROSITE" id="PS50048"/>
    </source>
</evidence>
<comment type="subcellular location">
    <subcellularLocation>
        <location evidence="1">Nucleus</location>
    </subcellularLocation>
</comment>
<accession>A0A1W2TC34</accession>
<feature type="domain" description="Zn(2)-C6 fungal-type" evidence="3">
    <location>
        <begin position="14"/>
        <end position="42"/>
    </location>
</feature>
<dbReference type="PANTHER" id="PTHR37534">
    <property type="entry name" value="TRANSCRIPTIONAL ACTIVATOR PROTEIN UGA3"/>
    <property type="match status" value="1"/>
</dbReference>
<sequence>MASVKGLSARSFGGCDNCRSRRVKCDETRPSCLLCKATGLACKGYGKNIFFVSADDDDGDDDAPPADEGVRFRRLLFTEAERCDMSQQLTSSVPQASVSKKLSRIDEACENAPQGERLQLQIGPFGVFRDPIQELEHTDLPTELEVDWSLDLEIADINEPNCLGAQDEPGCPPPIQHTSQSFLANMLNHYMQDVSSSPPPHIYGITDTLDLDMSMGHLGGNTTLSGEAHDFCLSMNSQAVCNHLTLLQNDISSNIDIDMRHPSYISAFPTSSPFSNPTMPVPGDAVFLLKHYTTNVVNMMTPFEHTKTPWHTLFIPHVKSCLAALTMGETLCHASLAIFFGTLTISASSLGHMSPTPGSIWSKRAKLYGKHAREHCQATLATAYNMPKVAKYKTILMALLTMTQLSNVTANHQHIDFYLVEAEKFIRIRGLNRPKSRKVRLLHHCYAFQRVFYESLCVDGNSTHRREVRRAIESSESSAYSIDSLSFRVAQPRWRDLPREMLSLKSLEIGENDLHLERPGVWPPTLYPEIYGVPEILVFFLSCIVRLSKAKDSGGELSVAGYLDLAKILETCIKQYRGSHNNNTTTAARDAPRTSEDPKANGSALITSAVQNALDIYFYRKIYDVDASLLQHLVSGVLAALTLHQCMGSDFASRGSLCLVWPAFIAACEAEDAAERKAFSEWFGECTRSSGLRTFSMTLEAVEDAWNRQVPSLTAR</sequence>
<dbReference type="InterPro" id="IPR021858">
    <property type="entry name" value="Fun_TF"/>
</dbReference>
<dbReference type="Gene3D" id="4.10.240.10">
    <property type="entry name" value="Zn(2)-C6 fungal-type DNA-binding domain"/>
    <property type="match status" value="1"/>
</dbReference>
<evidence type="ECO:0000313" key="5">
    <source>
        <dbReference type="Proteomes" id="UP000054516"/>
    </source>
</evidence>
<dbReference type="Proteomes" id="UP000054516">
    <property type="component" value="Unassembled WGS sequence"/>
</dbReference>
<dbReference type="EMBL" id="DF977458">
    <property type="protein sequence ID" value="GAP85501.2"/>
    <property type="molecule type" value="Genomic_DNA"/>
</dbReference>
<dbReference type="Pfam" id="PF00172">
    <property type="entry name" value="Zn_clus"/>
    <property type="match status" value="1"/>
</dbReference>
<dbReference type="InterPro" id="IPR001138">
    <property type="entry name" value="Zn2Cys6_DnaBD"/>
</dbReference>
<dbReference type="GO" id="GO:0008270">
    <property type="term" value="F:zinc ion binding"/>
    <property type="evidence" value="ECO:0007669"/>
    <property type="project" value="InterPro"/>
</dbReference>
<dbReference type="SMART" id="SM00066">
    <property type="entry name" value="GAL4"/>
    <property type="match status" value="1"/>
</dbReference>
<name>A0A1W2TC34_ROSNE</name>
<dbReference type="Pfam" id="PF11951">
    <property type="entry name" value="Fungal_trans_2"/>
    <property type="match status" value="1"/>
</dbReference>
<dbReference type="PROSITE" id="PS50048">
    <property type="entry name" value="ZN2_CY6_FUNGAL_2"/>
    <property type="match status" value="1"/>
</dbReference>
<keyword evidence="5" id="KW-1185">Reference proteome</keyword>
<dbReference type="PROSITE" id="PS00463">
    <property type="entry name" value="ZN2_CY6_FUNGAL_1"/>
    <property type="match status" value="1"/>
</dbReference>
<dbReference type="PANTHER" id="PTHR37534:SF46">
    <property type="entry name" value="ZN(II)2CYS6 TRANSCRIPTION FACTOR (EUROFUNG)"/>
    <property type="match status" value="1"/>
</dbReference>
<dbReference type="GO" id="GO:0005634">
    <property type="term" value="C:nucleus"/>
    <property type="evidence" value="ECO:0007669"/>
    <property type="project" value="UniProtKB-SubCell"/>
</dbReference>
<dbReference type="OrthoDB" id="3477330at2759"/>
<proteinExistence type="predicted"/>
<dbReference type="SUPFAM" id="SSF57701">
    <property type="entry name" value="Zn2/Cys6 DNA-binding domain"/>
    <property type="match status" value="1"/>
</dbReference>